<name>X1KGP1_9ZZZZ</name>
<proteinExistence type="predicted"/>
<dbReference type="Pfam" id="PF13620">
    <property type="entry name" value="CarboxypepD_reg"/>
    <property type="match status" value="1"/>
</dbReference>
<gene>
    <name evidence="1" type="ORF">S03H2_66500</name>
</gene>
<feature type="non-terminal residue" evidence="1">
    <location>
        <position position="1"/>
    </location>
</feature>
<dbReference type="InterPro" id="IPR008969">
    <property type="entry name" value="CarboxyPept-like_regulatory"/>
</dbReference>
<evidence type="ECO:0008006" key="2">
    <source>
        <dbReference type="Google" id="ProtNLM"/>
    </source>
</evidence>
<dbReference type="SUPFAM" id="SSF49464">
    <property type="entry name" value="Carboxypeptidase regulatory domain-like"/>
    <property type="match status" value="1"/>
</dbReference>
<accession>X1KGP1</accession>
<dbReference type="AlphaFoldDB" id="X1KGP1"/>
<evidence type="ECO:0000313" key="1">
    <source>
        <dbReference type="EMBL" id="GAH81233.1"/>
    </source>
</evidence>
<comment type="caution">
    <text evidence="1">The sequence shown here is derived from an EMBL/GenBank/DDBJ whole genome shotgun (WGS) entry which is preliminary data.</text>
</comment>
<feature type="non-terminal residue" evidence="1">
    <location>
        <position position="190"/>
    </location>
</feature>
<protein>
    <recommendedName>
        <fullName evidence="2">PEGA domain-containing protein</fullName>
    </recommendedName>
</protein>
<dbReference type="Gene3D" id="2.60.40.1120">
    <property type="entry name" value="Carboxypeptidase-like, regulatory domain"/>
    <property type="match status" value="1"/>
</dbReference>
<dbReference type="EMBL" id="BARU01043429">
    <property type="protein sequence ID" value="GAH81233.1"/>
    <property type="molecule type" value="Genomic_DNA"/>
</dbReference>
<sequence length="190" mass="20237">DYEITGCNAFKTFIKQFAFITDSSGKYTYTQNVSKHEIVVEAEITGAIGTISGTVRDVETTDTIEGASVQAKQGGITRGGDTTDSSGIYSIDIVTGTYDVTVTTIGYESSTQTNQEVLEAQTTTVNFDLVPYGDTTPPSDIATVNDNPERVTPVTVPLLVEVQPTTPVLPGESPIAYQYFDIPLSSSAEG</sequence>
<reference evidence="1" key="1">
    <citation type="journal article" date="2014" name="Front. Microbiol.">
        <title>High frequency of phylogenetically diverse reductive dehalogenase-homologous genes in deep subseafloor sedimentary metagenomes.</title>
        <authorList>
            <person name="Kawai M."/>
            <person name="Futagami T."/>
            <person name="Toyoda A."/>
            <person name="Takaki Y."/>
            <person name="Nishi S."/>
            <person name="Hori S."/>
            <person name="Arai W."/>
            <person name="Tsubouchi T."/>
            <person name="Morono Y."/>
            <person name="Uchiyama I."/>
            <person name="Ito T."/>
            <person name="Fujiyama A."/>
            <person name="Inagaki F."/>
            <person name="Takami H."/>
        </authorList>
    </citation>
    <scope>NUCLEOTIDE SEQUENCE</scope>
    <source>
        <strain evidence="1">Expedition CK06-06</strain>
    </source>
</reference>
<organism evidence="1">
    <name type="scientific">marine sediment metagenome</name>
    <dbReference type="NCBI Taxonomy" id="412755"/>
    <lineage>
        <taxon>unclassified sequences</taxon>
        <taxon>metagenomes</taxon>
        <taxon>ecological metagenomes</taxon>
    </lineage>
</organism>